<dbReference type="AlphaFoldDB" id="A0A1M6DLL8"/>
<protein>
    <submittedName>
        <fullName evidence="3">Type VII secretion protein EccE</fullName>
    </submittedName>
</protein>
<feature type="transmembrane region" description="Helical" evidence="1">
    <location>
        <begin position="46"/>
        <end position="66"/>
    </location>
</feature>
<reference evidence="3 4" key="1">
    <citation type="submission" date="2016-11" db="EMBL/GenBank/DDBJ databases">
        <authorList>
            <person name="Jaros S."/>
            <person name="Januszkiewicz K."/>
            <person name="Wedrychowicz H."/>
        </authorList>
    </citation>
    <scope>NUCLEOTIDE SEQUENCE [LARGE SCALE GENOMIC DNA]</scope>
    <source>
        <strain evidence="3 4">DSM 12906</strain>
    </source>
</reference>
<accession>A0A1M6DLL8</accession>
<dbReference type="Proteomes" id="UP000184512">
    <property type="component" value="Unassembled WGS sequence"/>
</dbReference>
<dbReference type="STRING" id="1123357.SAMN02745244_00961"/>
<evidence type="ECO:0000313" key="4">
    <source>
        <dbReference type="Proteomes" id="UP000184512"/>
    </source>
</evidence>
<keyword evidence="1" id="KW-1133">Transmembrane helix</keyword>
<keyword evidence="1" id="KW-0812">Transmembrane</keyword>
<feature type="domain" description="Type VII secretion system protein EccE" evidence="2">
    <location>
        <begin position="202"/>
        <end position="297"/>
    </location>
</feature>
<dbReference type="Pfam" id="PF11203">
    <property type="entry name" value="EccE"/>
    <property type="match status" value="1"/>
</dbReference>
<evidence type="ECO:0000313" key="3">
    <source>
        <dbReference type="EMBL" id="SHI74070.1"/>
    </source>
</evidence>
<dbReference type="EMBL" id="FQZG01000013">
    <property type="protein sequence ID" value="SHI74070.1"/>
    <property type="molecule type" value="Genomic_DNA"/>
</dbReference>
<dbReference type="RefSeq" id="WP_073186408.1">
    <property type="nucleotide sequence ID" value="NZ_FQZG01000013.1"/>
</dbReference>
<dbReference type="OrthoDB" id="3813742at2"/>
<evidence type="ECO:0000256" key="1">
    <source>
        <dbReference type="SAM" id="Phobius"/>
    </source>
</evidence>
<keyword evidence="1" id="KW-0472">Membrane</keyword>
<keyword evidence="4" id="KW-1185">Reference proteome</keyword>
<sequence>MLRRTQPPRAAYPGRTRGTRHVGVVVAWQLVLVAVIALALQASVVWGVVAGALLLTALLFTIPVNGRTLGATVRIRRGFAARRRHRVEAPDVAPELVPLAQWVPKLELTQIKDAHDGEIGVVADGESWSGLLEVNSDNPLFTDRGSRLDLSVLRSLTQQDDVVFAGIQVVTFTVPAPVRALLPDNSPGLQSYREVAGRATPPAMRRTWIALRLDPRLCLEAVGRRGTGQVGVFATLRFGLHRTQATLKRHGMATEPLDPLGISDVLTLTSGASDDVVGQRSHEDWERFTCDTLIHQTRGISGFGEAVSAQYQGVLDVVAKAPALFAVTSLTVAPGEPPRGAVRLVTPSVEQAGSADEFLMSALRRDLRSGPRGGIQVPGLLATIPLGRQIAQ</sequence>
<proteinExistence type="predicted"/>
<evidence type="ECO:0000259" key="2">
    <source>
        <dbReference type="Pfam" id="PF11203"/>
    </source>
</evidence>
<dbReference type="InterPro" id="IPR050051">
    <property type="entry name" value="EccE_dom"/>
</dbReference>
<gene>
    <name evidence="3" type="ORF">SAMN02745244_00961</name>
</gene>
<feature type="transmembrane region" description="Helical" evidence="1">
    <location>
        <begin position="21"/>
        <end position="40"/>
    </location>
</feature>
<name>A0A1M6DLL8_9ACTN</name>
<organism evidence="3 4">
    <name type="scientific">Tessaracoccus bendigoensis DSM 12906</name>
    <dbReference type="NCBI Taxonomy" id="1123357"/>
    <lineage>
        <taxon>Bacteria</taxon>
        <taxon>Bacillati</taxon>
        <taxon>Actinomycetota</taxon>
        <taxon>Actinomycetes</taxon>
        <taxon>Propionibacteriales</taxon>
        <taxon>Propionibacteriaceae</taxon>
        <taxon>Tessaracoccus</taxon>
    </lineage>
</organism>